<sequence>MLDISCVYVNYNSASYTLNAIKSLLEKTTDTVTYEIVVVDNGSKYEDYEILKNSLDLSKSDKIRLYRSRVNTGFGAGNMLGVNFAAPSKYYAFINNDTLFTQENTLHDLKAFMDSTPDAGICGPQMMSEHGDRISSLDHLATPARQLLKRDFLEWINVTKYPKRKKTYTEPVACGYVPGSFMFVKASSFDTVGGFDTALFLYYEESDLSTRLLKRLGEKTYHYPNQQYIHYQGKSTEKNVNIKIEQKLSLLYLTKKHHGRLAYCLLLNFYTIKFFLGGIFSAKKRKMFIALFKGGSLDQSLRCKQVVQKR</sequence>
<feature type="domain" description="Glycosyltransferase 2-like" evidence="2">
    <location>
        <begin position="5"/>
        <end position="172"/>
    </location>
</feature>
<dbReference type="InterPro" id="IPR001173">
    <property type="entry name" value="Glyco_trans_2-like"/>
</dbReference>
<protein>
    <recommendedName>
        <fullName evidence="2">Glycosyltransferase 2-like domain-containing protein</fullName>
    </recommendedName>
</protein>
<dbReference type="Pfam" id="PF00535">
    <property type="entry name" value="Glycos_transf_2"/>
    <property type="match status" value="1"/>
</dbReference>
<evidence type="ECO:0000259" key="2">
    <source>
        <dbReference type="Pfam" id="PF00535"/>
    </source>
</evidence>
<dbReference type="SUPFAM" id="SSF53448">
    <property type="entry name" value="Nucleotide-diphospho-sugar transferases"/>
    <property type="match status" value="1"/>
</dbReference>
<gene>
    <name evidence="3" type="ORF">LY01_02442</name>
</gene>
<proteinExistence type="predicted"/>
<dbReference type="PANTHER" id="PTHR43179:SF7">
    <property type="entry name" value="RHAMNOSYLTRANSFERASE WBBL"/>
    <property type="match status" value="1"/>
</dbReference>
<dbReference type="EMBL" id="PTJE01000006">
    <property type="protein sequence ID" value="PPK93659.1"/>
    <property type="molecule type" value="Genomic_DNA"/>
</dbReference>
<dbReference type="Gene3D" id="3.90.550.10">
    <property type="entry name" value="Spore Coat Polysaccharide Biosynthesis Protein SpsA, Chain A"/>
    <property type="match status" value="1"/>
</dbReference>
<evidence type="ECO:0000313" key="3">
    <source>
        <dbReference type="EMBL" id="PPK93659.1"/>
    </source>
</evidence>
<dbReference type="AlphaFoldDB" id="A0A2S6IHH7"/>
<dbReference type="Proteomes" id="UP000239002">
    <property type="component" value="Unassembled WGS sequence"/>
</dbReference>
<feature type="transmembrane region" description="Helical" evidence="1">
    <location>
        <begin position="260"/>
        <end position="282"/>
    </location>
</feature>
<evidence type="ECO:0000313" key="4">
    <source>
        <dbReference type="Proteomes" id="UP000239002"/>
    </source>
</evidence>
<dbReference type="OrthoDB" id="9771846at2"/>
<keyword evidence="1" id="KW-0472">Membrane</keyword>
<dbReference type="InterPro" id="IPR029044">
    <property type="entry name" value="Nucleotide-diphossugar_trans"/>
</dbReference>
<evidence type="ECO:0000256" key="1">
    <source>
        <dbReference type="SAM" id="Phobius"/>
    </source>
</evidence>
<accession>A0A2S6IHH7</accession>
<dbReference type="RefSeq" id="WP_104516113.1">
    <property type="nucleotide sequence ID" value="NZ_MQVW01000024.1"/>
</dbReference>
<dbReference type="PANTHER" id="PTHR43179">
    <property type="entry name" value="RHAMNOSYLTRANSFERASE WBBL"/>
    <property type="match status" value="1"/>
</dbReference>
<keyword evidence="1" id="KW-1133">Transmembrane helix</keyword>
<keyword evidence="1" id="KW-0812">Transmembrane</keyword>
<name>A0A2S6IHH7_9FLAO</name>
<organism evidence="3 4">
    <name type="scientific">Nonlabens xylanidelens</name>
    <dbReference type="NCBI Taxonomy" id="191564"/>
    <lineage>
        <taxon>Bacteria</taxon>
        <taxon>Pseudomonadati</taxon>
        <taxon>Bacteroidota</taxon>
        <taxon>Flavobacteriia</taxon>
        <taxon>Flavobacteriales</taxon>
        <taxon>Flavobacteriaceae</taxon>
        <taxon>Nonlabens</taxon>
    </lineage>
</organism>
<reference evidence="3 4" key="1">
    <citation type="submission" date="2018-02" db="EMBL/GenBank/DDBJ databases">
        <title>Genomic Encyclopedia of Archaeal and Bacterial Type Strains, Phase II (KMG-II): from individual species to whole genera.</title>
        <authorList>
            <person name="Goeker M."/>
        </authorList>
    </citation>
    <scope>NUCLEOTIDE SEQUENCE [LARGE SCALE GENOMIC DNA]</scope>
    <source>
        <strain evidence="3 4">DSM 16809</strain>
    </source>
</reference>
<comment type="caution">
    <text evidence="3">The sequence shown here is derived from an EMBL/GenBank/DDBJ whole genome shotgun (WGS) entry which is preliminary data.</text>
</comment>
<keyword evidence="4" id="KW-1185">Reference proteome</keyword>